<dbReference type="SUPFAM" id="SSF52172">
    <property type="entry name" value="CheY-like"/>
    <property type="match status" value="1"/>
</dbReference>
<dbReference type="EC" id="2.7.13.3" evidence="2"/>
<dbReference type="PRINTS" id="PR00344">
    <property type="entry name" value="BCTRLSENSOR"/>
</dbReference>
<dbReference type="SMART" id="SM00387">
    <property type="entry name" value="HATPase_c"/>
    <property type="match status" value="1"/>
</dbReference>
<keyword evidence="8" id="KW-1133">Transmembrane helix</keyword>
<keyword evidence="8" id="KW-0472">Membrane</keyword>
<dbReference type="SMART" id="SM00448">
    <property type="entry name" value="REC"/>
    <property type="match status" value="1"/>
</dbReference>
<dbReference type="Pfam" id="PF00072">
    <property type="entry name" value="Response_reg"/>
    <property type="match status" value="1"/>
</dbReference>
<dbReference type="InterPro" id="IPR005467">
    <property type="entry name" value="His_kinase_dom"/>
</dbReference>
<dbReference type="EMBL" id="BQKM01000023">
    <property type="protein sequence ID" value="GJN55946.1"/>
    <property type="molecule type" value="Genomic_DNA"/>
</dbReference>
<dbReference type="InterPro" id="IPR036890">
    <property type="entry name" value="HATPase_C_sf"/>
</dbReference>
<evidence type="ECO:0000256" key="7">
    <source>
        <dbReference type="PROSITE-ProRule" id="PRU00169"/>
    </source>
</evidence>
<comment type="catalytic activity">
    <reaction evidence="1">
        <text>ATP + protein L-histidine = ADP + protein N-phospho-L-histidine.</text>
        <dbReference type="EC" id="2.7.13.3"/>
    </reaction>
</comment>
<dbReference type="KEGG" id="ptw:TUM18999_31910"/>
<evidence type="ECO:0000256" key="3">
    <source>
        <dbReference type="ARBA" id="ARBA00022553"/>
    </source>
</evidence>
<evidence type="ECO:0000313" key="13">
    <source>
        <dbReference type="Proteomes" id="UP000509383"/>
    </source>
</evidence>
<feature type="domain" description="Histidine kinase" evidence="9">
    <location>
        <begin position="190"/>
        <end position="399"/>
    </location>
</feature>
<name>A0A6J4E5T8_9PSED</name>
<feature type="transmembrane region" description="Helical" evidence="8">
    <location>
        <begin position="86"/>
        <end position="108"/>
    </location>
</feature>
<dbReference type="RefSeq" id="WP_173179906.1">
    <property type="nucleotide sequence ID" value="NZ_AP023189.1"/>
</dbReference>
<keyword evidence="14" id="KW-1185">Reference proteome</keyword>
<evidence type="ECO:0000313" key="12">
    <source>
        <dbReference type="EMBL" id="GJN55946.1"/>
    </source>
</evidence>
<dbReference type="GO" id="GO:0005886">
    <property type="term" value="C:plasma membrane"/>
    <property type="evidence" value="ECO:0007669"/>
    <property type="project" value="UniProtKB-ARBA"/>
</dbReference>
<feature type="transmembrane region" description="Helical" evidence="8">
    <location>
        <begin position="16"/>
        <end position="36"/>
    </location>
</feature>
<evidence type="ECO:0000256" key="6">
    <source>
        <dbReference type="ARBA" id="ARBA00023012"/>
    </source>
</evidence>
<dbReference type="InterPro" id="IPR004358">
    <property type="entry name" value="Sig_transdc_His_kin-like_C"/>
</dbReference>
<reference evidence="11 13" key="1">
    <citation type="submission" date="2020-05" db="EMBL/GenBank/DDBJ databases">
        <title>Characterization of novel class B3 metallo-beta-lactamase from novel Pseudomonas species.</title>
        <authorList>
            <person name="Yamada K."/>
            <person name="Aoki K."/>
            <person name="Ishii Y."/>
        </authorList>
    </citation>
    <scope>NUCLEOTIDE SEQUENCE [LARGE SCALE GENOMIC DNA]</scope>
    <source>
        <strain evidence="11 13">TUM18999</strain>
        <strain evidence="12 14">TUM20286</strain>
    </source>
</reference>
<keyword evidence="8" id="KW-0812">Transmembrane</keyword>
<dbReference type="CDD" id="cd00156">
    <property type="entry name" value="REC"/>
    <property type="match status" value="1"/>
</dbReference>
<dbReference type="Proteomes" id="UP001054892">
    <property type="component" value="Unassembled WGS sequence"/>
</dbReference>
<dbReference type="InterPro" id="IPR003594">
    <property type="entry name" value="HATPase_dom"/>
</dbReference>
<evidence type="ECO:0000256" key="5">
    <source>
        <dbReference type="ARBA" id="ARBA00022777"/>
    </source>
</evidence>
<dbReference type="AlphaFoldDB" id="A0A6J4E5T8"/>
<gene>
    <name evidence="11" type="ORF">TUM18999_31910</name>
    <name evidence="12" type="ORF">TUM20286_56980</name>
</gene>
<protein>
    <recommendedName>
        <fullName evidence="2">histidine kinase</fullName>
        <ecNumber evidence="2">2.7.13.3</ecNumber>
    </recommendedName>
</protein>
<proteinExistence type="predicted"/>
<evidence type="ECO:0000313" key="11">
    <source>
        <dbReference type="EMBL" id="BCG25000.1"/>
    </source>
</evidence>
<keyword evidence="5" id="KW-0418">Kinase</keyword>
<dbReference type="SUPFAM" id="SSF55874">
    <property type="entry name" value="ATPase domain of HSP90 chaperone/DNA topoisomerase II/histidine kinase"/>
    <property type="match status" value="1"/>
</dbReference>
<dbReference type="InterPro" id="IPR036097">
    <property type="entry name" value="HisK_dim/P_sf"/>
</dbReference>
<dbReference type="InterPro" id="IPR003661">
    <property type="entry name" value="HisK_dim/P_dom"/>
</dbReference>
<dbReference type="PANTHER" id="PTHR43711:SF31">
    <property type="entry name" value="HISTIDINE KINASE"/>
    <property type="match status" value="1"/>
</dbReference>
<feature type="domain" description="Response regulatory" evidence="10">
    <location>
        <begin position="427"/>
        <end position="537"/>
    </location>
</feature>
<evidence type="ECO:0000259" key="9">
    <source>
        <dbReference type="PROSITE" id="PS50109"/>
    </source>
</evidence>
<dbReference type="Pfam" id="PF02518">
    <property type="entry name" value="HATPase_c"/>
    <property type="match status" value="1"/>
</dbReference>
<dbReference type="PANTHER" id="PTHR43711">
    <property type="entry name" value="TWO-COMPONENT HISTIDINE KINASE"/>
    <property type="match status" value="1"/>
</dbReference>
<evidence type="ECO:0000256" key="8">
    <source>
        <dbReference type="SAM" id="Phobius"/>
    </source>
</evidence>
<keyword evidence="6" id="KW-0902">Two-component regulatory system</keyword>
<dbReference type="CDD" id="cd00082">
    <property type="entry name" value="HisKA"/>
    <property type="match status" value="1"/>
</dbReference>
<dbReference type="PROSITE" id="PS50109">
    <property type="entry name" value="HIS_KIN"/>
    <property type="match status" value="1"/>
</dbReference>
<dbReference type="Gene3D" id="3.40.50.2300">
    <property type="match status" value="1"/>
</dbReference>
<feature type="transmembrane region" description="Helical" evidence="8">
    <location>
        <begin position="147"/>
        <end position="167"/>
    </location>
</feature>
<sequence length="547" mass="59889">MPAFRRSALDTERSQAVVRLVIASLATLYTAVAELIGRMPEDKALPILIYNTLFLAVSFVLLTLIVRRPGVYPSRRLFSMVHDYAGIGFSMIVGGPAMLPAYGLLLWVTVGNGLRFGSRYLAVSTLLALVALAVITALNPYWQEQPYMVLTLVVTTIIVPAYVNILLGQARRATEAESAANLAKSRFLAQASHDLRQPIHSISLFTACLRDADLGHEERQLVDSIDKSLHSVSQLFRSILDMYSLDGGKVVPRTQPVALEALLQDLVRQNAEAARWAGVRIQLRVPPQLHVQADPHLLSTMVQNILSNALKYAPGRPVLLGCRRRDGRIAIEVHDQGRGIPPQHLANVFDEFYRVRQVRDRDIEGVGLGLAIVKRLAQLMGLDIRIASRLGRGTSVAIEGLQGCEAPRQAPLPARSSLPLRMLDGLRVMLIEDDGAVLRATATLLEKWGCVVEARPSLPPGEVQCDLVITDFDLDTETTGADCIERIRARSGWKVPAVVITGHEVKRVQELVADPDIPILSKPLHPAELRSVLMALKLGMPETAAAG</sequence>
<accession>A0A6J4E5T8</accession>
<feature type="modified residue" description="4-aspartylphosphate" evidence="7">
    <location>
        <position position="471"/>
    </location>
</feature>
<organism evidence="11 13">
    <name type="scientific">Pseudomonas tohonis</name>
    <dbReference type="NCBI Taxonomy" id="2725477"/>
    <lineage>
        <taxon>Bacteria</taxon>
        <taxon>Pseudomonadati</taxon>
        <taxon>Pseudomonadota</taxon>
        <taxon>Gammaproteobacteria</taxon>
        <taxon>Pseudomonadales</taxon>
        <taxon>Pseudomonadaceae</taxon>
        <taxon>Pseudomonas</taxon>
    </lineage>
</organism>
<dbReference type="SMART" id="SM00388">
    <property type="entry name" value="HisKA"/>
    <property type="match status" value="1"/>
</dbReference>
<dbReference type="InterPro" id="IPR001789">
    <property type="entry name" value="Sig_transdc_resp-reg_receiver"/>
</dbReference>
<keyword evidence="4" id="KW-0808">Transferase</keyword>
<dbReference type="EMBL" id="AP023189">
    <property type="protein sequence ID" value="BCG25000.1"/>
    <property type="molecule type" value="Genomic_DNA"/>
</dbReference>
<dbReference type="Gene3D" id="1.10.287.130">
    <property type="match status" value="1"/>
</dbReference>
<evidence type="ECO:0000256" key="1">
    <source>
        <dbReference type="ARBA" id="ARBA00000085"/>
    </source>
</evidence>
<dbReference type="Pfam" id="PF00512">
    <property type="entry name" value="HisKA"/>
    <property type="match status" value="1"/>
</dbReference>
<dbReference type="InterPro" id="IPR011006">
    <property type="entry name" value="CheY-like_superfamily"/>
</dbReference>
<dbReference type="CDD" id="cd00075">
    <property type="entry name" value="HATPase"/>
    <property type="match status" value="1"/>
</dbReference>
<evidence type="ECO:0000256" key="2">
    <source>
        <dbReference type="ARBA" id="ARBA00012438"/>
    </source>
</evidence>
<evidence type="ECO:0000256" key="4">
    <source>
        <dbReference type="ARBA" id="ARBA00022679"/>
    </source>
</evidence>
<evidence type="ECO:0000259" key="10">
    <source>
        <dbReference type="PROSITE" id="PS50110"/>
    </source>
</evidence>
<dbReference type="FunFam" id="3.30.565.10:FF:000006">
    <property type="entry name" value="Sensor histidine kinase WalK"/>
    <property type="match status" value="1"/>
</dbReference>
<evidence type="ECO:0000313" key="14">
    <source>
        <dbReference type="Proteomes" id="UP001054892"/>
    </source>
</evidence>
<dbReference type="Proteomes" id="UP000509383">
    <property type="component" value="Chromosome"/>
</dbReference>
<dbReference type="Gene3D" id="3.30.565.10">
    <property type="entry name" value="Histidine kinase-like ATPase, C-terminal domain"/>
    <property type="match status" value="1"/>
</dbReference>
<dbReference type="SUPFAM" id="SSF47384">
    <property type="entry name" value="Homodimeric domain of signal transducing histidine kinase"/>
    <property type="match status" value="1"/>
</dbReference>
<dbReference type="InterPro" id="IPR050736">
    <property type="entry name" value="Sensor_HK_Regulatory"/>
</dbReference>
<dbReference type="PROSITE" id="PS50110">
    <property type="entry name" value="RESPONSE_REGULATORY"/>
    <property type="match status" value="1"/>
</dbReference>
<feature type="transmembrane region" description="Helical" evidence="8">
    <location>
        <begin position="120"/>
        <end position="141"/>
    </location>
</feature>
<keyword evidence="3 7" id="KW-0597">Phosphoprotein</keyword>
<feature type="transmembrane region" description="Helical" evidence="8">
    <location>
        <begin position="48"/>
        <end position="66"/>
    </location>
</feature>
<dbReference type="GO" id="GO:0000155">
    <property type="term" value="F:phosphorelay sensor kinase activity"/>
    <property type="evidence" value="ECO:0007669"/>
    <property type="project" value="InterPro"/>
</dbReference>